<evidence type="ECO:0000313" key="1">
    <source>
        <dbReference type="EMBL" id="KAI3436506.1"/>
    </source>
</evidence>
<protein>
    <submittedName>
        <fullName evidence="1">Uncharacterized protein</fullName>
    </submittedName>
</protein>
<organism evidence="1 2">
    <name type="scientific">Chlorella vulgaris</name>
    <name type="common">Green alga</name>
    <dbReference type="NCBI Taxonomy" id="3077"/>
    <lineage>
        <taxon>Eukaryota</taxon>
        <taxon>Viridiplantae</taxon>
        <taxon>Chlorophyta</taxon>
        <taxon>core chlorophytes</taxon>
        <taxon>Trebouxiophyceae</taxon>
        <taxon>Chlorellales</taxon>
        <taxon>Chlorellaceae</taxon>
        <taxon>Chlorella clade</taxon>
        <taxon>Chlorella</taxon>
    </lineage>
</organism>
<evidence type="ECO:0000313" key="2">
    <source>
        <dbReference type="Proteomes" id="UP001055712"/>
    </source>
</evidence>
<comment type="caution">
    <text evidence="1">The sequence shown here is derived from an EMBL/GenBank/DDBJ whole genome shotgun (WGS) entry which is preliminary data.</text>
</comment>
<dbReference type="Proteomes" id="UP001055712">
    <property type="component" value="Unassembled WGS sequence"/>
</dbReference>
<gene>
    <name evidence="1" type="ORF">D9Q98_005923</name>
</gene>
<dbReference type="AlphaFoldDB" id="A0A9D4TWU9"/>
<keyword evidence="2" id="KW-1185">Reference proteome</keyword>
<name>A0A9D4TWU9_CHLVU</name>
<dbReference type="SUPFAM" id="SSF52047">
    <property type="entry name" value="RNI-like"/>
    <property type="match status" value="1"/>
</dbReference>
<sequence length="113" mass="12190">MNNLEQAAFHELVIHQDVIPMSLCAWNLAMDVAVALPPSLTALYLGQNAPSATSPKLDILLKPMRQLRHIGLRGFDLSGVDFSVFGSTLERLSLRDCGALPSAVSLADTESDN</sequence>
<reference evidence="1" key="2">
    <citation type="submission" date="2020-11" db="EMBL/GenBank/DDBJ databases">
        <authorList>
            <person name="Cecchin M."/>
            <person name="Marcolungo L."/>
            <person name="Rossato M."/>
            <person name="Girolomoni L."/>
            <person name="Cosentino E."/>
            <person name="Cuine S."/>
            <person name="Li-Beisson Y."/>
            <person name="Delledonne M."/>
            <person name="Ballottari M."/>
        </authorList>
    </citation>
    <scope>NUCLEOTIDE SEQUENCE</scope>
    <source>
        <strain evidence="1">211/11P</strain>
        <tissue evidence="1">Whole cell</tissue>
    </source>
</reference>
<accession>A0A9D4TWU9</accession>
<dbReference type="EMBL" id="SIDB01000002">
    <property type="protein sequence ID" value="KAI3436506.1"/>
    <property type="molecule type" value="Genomic_DNA"/>
</dbReference>
<reference evidence="1" key="1">
    <citation type="journal article" date="2019" name="Plant J.">
        <title>Chlorella vulgaris genome assembly and annotation reveals the molecular basis for metabolic acclimation to high light conditions.</title>
        <authorList>
            <person name="Cecchin M."/>
            <person name="Marcolungo L."/>
            <person name="Rossato M."/>
            <person name="Girolomoni L."/>
            <person name="Cosentino E."/>
            <person name="Cuine S."/>
            <person name="Li-Beisson Y."/>
            <person name="Delledonne M."/>
            <person name="Ballottari M."/>
        </authorList>
    </citation>
    <scope>NUCLEOTIDE SEQUENCE</scope>
    <source>
        <strain evidence="1">211/11P</strain>
    </source>
</reference>
<proteinExistence type="predicted"/>